<dbReference type="InterPro" id="IPR050190">
    <property type="entry name" value="UPF0213_domain"/>
</dbReference>
<comment type="caution">
    <text evidence="2">The sequence shown here is derived from an EMBL/GenBank/DDBJ whole genome shotgun (WGS) entry which is preliminary data.</text>
</comment>
<dbReference type="EMBL" id="LNQE01001020">
    <property type="protein sequence ID" value="KUG21800.1"/>
    <property type="molecule type" value="Genomic_DNA"/>
</dbReference>
<proteinExistence type="predicted"/>
<dbReference type="InterPro" id="IPR000305">
    <property type="entry name" value="GIY-YIG_endonuc"/>
</dbReference>
<dbReference type="PANTHER" id="PTHR34477">
    <property type="entry name" value="UPF0213 PROTEIN YHBQ"/>
    <property type="match status" value="1"/>
</dbReference>
<dbReference type="SMART" id="SM00465">
    <property type="entry name" value="GIYc"/>
    <property type="match status" value="1"/>
</dbReference>
<dbReference type="AlphaFoldDB" id="A0A0W8FLK9"/>
<reference evidence="2" key="1">
    <citation type="journal article" date="2015" name="Proc. Natl. Acad. Sci. U.S.A.">
        <title>Networks of energetic and metabolic interactions define dynamics in microbial communities.</title>
        <authorList>
            <person name="Embree M."/>
            <person name="Liu J.K."/>
            <person name="Al-Bassam M.M."/>
            <person name="Zengler K."/>
        </authorList>
    </citation>
    <scope>NUCLEOTIDE SEQUENCE</scope>
</reference>
<dbReference type="Gene3D" id="3.40.1440.10">
    <property type="entry name" value="GIY-YIG endonuclease"/>
    <property type="match status" value="1"/>
</dbReference>
<gene>
    <name evidence="2" type="ORF">ASZ90_008438</name>
</gene>
<evidence type="ECO:0000259" key="1">
    <source>
        <dbReference type="PROSITE" id="PS50164"/>
    </source>
</evidence>
<name>A0A0W8FLK9_9ZZZZ</name>
<sequence length="94" mass="11482">MQYYVYILASRKKGTLCIGVTSDLARRIYEHKYDFVEGFTKQYKVHSLVYFEITESIESAIDREKKLKKWNRAWKIRLIERINPEWRDLYSELI</sequence>
<dbReference type="InterPro" id="IPR035901">
    <property type="entry name" value="GIY-YIG_endonuc_sf"/>
</dbReference>
<dbReference type="PANTHER" id="PTHR34477:SF5">
    <property type="entry name" value="BSL5627 PROTEIN"/>
    <property type="match status" value="1"/>
</dbReference>
<accession>A0A0W8FLK9</accession>
<dbReference type="PROSITE" id="PS50164">
    <property type="entry name" value="GIY_YIG"/>
    <property type="match status" value="1"/>
</dbReference>
<dbReference type="CDD" id="cd10448">
    <property type="entry name" value="GIY-YIG_unchar_3"/>
    <property type="match status" value="1"/>
</dbReference>
<dbReference type="SUPFAM" id="SSF82771">
    <property type="entry name" value="GIY-YIG endonuclease"/>
    <property type="match status" value="1"/>
</dbReference>
<protein>
    <submittedName>
        <fullName evidence="2">Excinuclease abc, c subunit-like</fullName>
    </submittedName>
</protein>
<dbReference type="Pfam" id="PF01541">
    <property type="entry name" value="GIY-YIG"/>
    <property type="match status" value="1"/>
</dbReference>
<organism evidence="2">
    <name type="scientific">hydrocarbon metagenome</name>
    <dbReference type="NCBI Taxonomy" id="938273"/>
    <lineage>
        <taxon>unclassified sequences</taxon>
        <taxon>metagenomes</taxon>
        <taxon>ecological metagenomes</taxon>
    </lineage>
</organism>
<evidence type="ECO:0000313" key="2">
    <source>
        <dbReference type="EMBL" id="KUG21800.1"/>
    </source>
</evidence>
<feature type="domain" description="GIY-YIG" evidence="1">
    <location>
        <begin position="1"/>
        <end position="77"/>
    </location>
</feature>